<evidence type="ECO:0000256" key="1">
    <source>
        <dbReference type="ARBA" id="ARBA00022729"/>
    </source>
</evidence>
<gene>
    <name evidence="6" type="ORF">CCACVL1_15485</name>
</gene>
<dbReference type="Gene3D" id="3.30.430.20">
    <property type="entry name" value="Gnk2 domain, C-X8-C-X2-C motif"/>
    <property type="match status" value="2"/>
</dbReference>
<proteinExistence type="predicted"/>
<dbReference type="OMA" id="RITSCCI"/>
<feature type="compositionally biased region" description="Pro residues" evidence="3">
    <location>
        <begin position="257"/>
        <end position="273"/>
    </location>
</feature>
<dbReference type="InterPro" id="IPR002902">
    <property type="entry name" value="GNK2"/>
</dbReference>
<sequence length="280" mass="30404">MGSSRLPILLSCCSLLLSFATLTLSAEDPYFECRYAEENKGNFTDKSTYQSNLNDIISQLSNLTDFNYGFHNLSAGGNPDKVFATALCAGDKTPNECRTCFNYTITKLIDRCPWGKEVVAWSQFCMVRYANRDIFAQLDSDPRTCAYNPTNASNPDVFNLALSNLLTNLSDEASTGGALRKYAADNTTDDPQQMIFAAVQCTPDLNQENCSLCLNFAMSELSKCCAGRLGCRVLRPSCVLRFETGSFFNLTAVVPLPSPPPSSTPSPPPPPPSTSATIGG</sequence>
<dbReference type="PANTHER" id="PTHR32099">
    <property type="entry name" value="CYSTEINE-RICH REPEAT SECRETORY PROTEIN"/>
    <property type="match status" value="1"/>
</dbReference>
<dbReference type="OrthoDB" id="1646025at2759"/>
<dbReference type="EMBL" id="AWWV01010855">
    <property type="protein sequence ID" value="OMO76704.1"/>
    <property type="molecule type" value="Genomic_DNA"/>
</dbReference>
<accession>A0A1R3I292</accession>
<dbReference type="PROSITE" id="PS51473">
    <property type="entry name" value="GNK2"/>
    <property type="match status" value="2"/>
</dbReference>
<dbReference type="InterPro" id="IPR038408">
    <property type="entry name" value="GNK2_sf"/>
</dbReference>
<dbReference type="PANTHER" id="PTHR32099:SF51">
    <property type="entry name" value="CYSTEINE-RICH RECEPTOR-LIKE PROTEIN KINASE 25 ISOFORM X1"/>
    <property type="match status" value="1"/>
</dbReference>
<comment type="caution">
    <text evidence="6">The sequence shown here is derived from an EMBL/GenBank/DDBJ whole genome shotgun (WGS) entry which is preliminary data.</text>
</comment>
<dbReference type="STRING" id="210143.A0A1R3I292"/>
<evidence type="ECO:0000313" key="6">
    <source>
        <dbReference type="EMBL" id="OMO76704.1"/>
    </source>
</evidence>
<evidence type="ECO:0000256" key="4">
    <source>
        <dbReference type="SAM" id="SignalP"/>
    </source>
</evidence>
<feature type="signal peptide" evidence="4">
    <location>
        <begin position="1"/>
        <end position="25"/>
    </location>
</feature>
<dbReference type="Gramene" id="OMO76704">
    <property type="protein sequence ID" value="OMO76704"/>
    <property type="gene ID" value="CCACVL1_15485"/>
</dbReference>
<evidence type="ECO:0000256" key="2">
    <source>
        <dbReference type="ARBA" id="ARBA00022737"/>
    </source>
</evidence>
<evidence type="ECO:0000256" key="3">
    <source>
        <dbReference type="SAM" id="MobiDB-lite"/>
    </source>
</evidence>
<protein>
    <recommendedName>
        <fullName evidence="5">Gnk2-homologous domain-containing protein</fullName>
    </recommendedName>
</protein>
<name>A0A1R3I292_COCAP</name>
<evidence type="ECO:0000313" key="7">
    <source>
        <dbReference type="Proteomes" id="UP000188268"/>
    </source>
</evidence>
<dbReference type="FunFam" id="3.30.430.20:FF:000002">
    <property type="entry name" value="Cysteine-rich receptor-like protein kinase 10"/>
    <property type="match status" value="1"/>
</dbReference>
<keyword evidence="7" id="KW-1185">Reference proteome</keyword>
<dbReference type="Proteomes" id="UP000188268">
    <property type="component" value="Unassembled WGS sequence"/>
</dbReference>
<feature type="domain" description="Gnk2-homologous" evidence="5">
    <location>
        <begin position="140"/>
        <end position="247"/>
    </location>
</feature>
<feature type="domain" description="Gnk2-homologous" evidence="5">
    <location>
        <begin position="31"/>
        <end position="134"/>
    </location>
</feature>
<dbReference type="AlphaFoldDB" id="A0A1R3I292"/>
<dbReference type="Pfam" id="PF01657">
    <property type="entry name" value="Stress-antifung"/>
    <property type="match status" value="2"/>
</dbReference>
<keyword evidence="2" id="KW-0677">Repeat</keyword>
<feature type="region of interest" description="Disordered" evidence="3">
    <location>
        <begin position="257"/>
        <end position="280"/>
    </location>
</feature>
<keyword evidence="1 4" id="KW-0732">Signal</keyword>
<reference evidence="6 7" key="1">
    <citation type="submission" date="2013-09" db="EMBL/GenBank/DDBJ databases">
        <title>Corchorus capsularis genome sequencing.</title>
        <authorList>
            <person name="Alam M."/>
            <person name="Haque M.S."/>
            <person name="Islam M.S."/>
            <person name="Emdad E.M."/>
            <person name="Islam M.M."/>
            <person name="Ahmed B."/>
            <person name="Halim A."/>
            <person name="Hossen Q.M.M."/>
            <person name="Hossain M.Z."/>
            <person name="Ahmed R."/>
            <person name="Khan M.M."/>
            <person name="Islam R."/>
            <person name="Rashid M.M."/>
            <person name="Khan S.A."/>
            <person name="Rahman M.S."/>
            <person name="Alam M."/>
        </authorList>
    </citation>
    <scope>NUCLEOTIDE SEQUENCE [LARGE SCALE GENOMIC DNA]</scope>
    <source>
        <strain evidence="7">cv. CVL-1</strain>
        <tissue evidence="6">Whole seedling</tissue>
    </source>
</reference>
<evidence type="ECO:0000259" key="5">
    <source>
        <dbReference type="PROSITE" id="PS51473"/>
    </source>
</evidence>
<feature type="chain" id="PRO_5013204091" description="Gnk2-homologous domain-containing protein" evidence="4">
    <location>
        <begin position="26"/>
        <end position="280"/>
    </location>
</feature>
<organism evidence="6 7">
    <name type="scientific">Corchorus capsularis</name>
    <name type="common">Jute</name>
    <dbReference type="NCBI Taxonomy" id="210143"/>
    <lineage>
        <taxon>Eukaryota</taxon>
        <taxon>Viridiplantae</taxon>
        <taxon>Streptophyta</taxon>
        <taxon>Embryophyta</taxon>
        <taxon>Tracheophyta</taxon>
        <taxon>Spermatophyta</taxon>
        <taxon>Magnoliopsida</taxon>
        <taxon>eudicotyledons</taxon>
        <taxon>Gunneridae</taxon>
        <taxon>Pentapetalae</taxon>
        <taxon>rosids</taxon>
        <taxon>malvids</taxon>
        <taxon>Malvales</taxon>
        <taxon>Malvaceae</taxon>
        <taxon>Grewioideae</taxon>
        <taxon>Apeibeae</taxon>
        <taxon>Corchorus</taxon>
    </lineage>
</organism>
<dbReference type="CDD" id="cd23509">
    <property type="entry name" value="Gnk2-like"/>
    <property type="match status" value="2"/>
</dbReference>